<dbReference type="Proteomes" id="UP000095401">
    <property type="component" value="Chromosome"/>
</dbReference>
<comment type="pathway">
    <text evidence="10">Lipid metabolism; phospholipid metabolism.</text>
</comment>
<reference evidence="12" key="1">
    <citation type="submission" date="2016-09" db="EMBL/GenBank/DDBJ databases">
        <title>Acidihalobacter prosperus F5.</title>
        <authorList>
            <person name="Khaleque H.N."/>
            <person name="Ramsay J.P."/>
            <person name="Kaksonen A.H."/>
            <person name="Boxall N.J."/>
            <person name="Watkin E.L.J."/>
        </authorList>
    </citation>
    <scope>NUCLEOTIDE SEQUENCE [LARGE SCALE GENOMIC DNA]</scope>
    <source>
        <strain evidence="12">F5</strain>
    </source>
</reference>
<dbReference type="RefSeq" id="WP_070077169.1">
    <property type="nucleotide sequence ID" value="NZ_CP017415.1"/>
</dbReference>
<feature type="transmembrane region" description="Helical" evidence="10">
    <location>
        <begin position="108"/>
        <end position="132"/>
    </location>
</feature>
<dbReference type="HAMAP" id="MF_01043">
    <property type="entry name" value="PlsY"/>
    <property type="match status" value="1"/>
</dbReference>
<keyword evidence="5 10" id="KW-1133">Transmembrane helix</keyword>
<keyword evidence="4 10" id="KW-0812">Transmembrane</keyword>
<feature type="transmembrane region" description="Helical" evidence="10">
    <location>
        <begin position="81"/>
        <end position="101"/>
    </location>
</feature>
<evidence type="ECO:0000256" key="1">
    <source>
        <dbReference type="ARBA" id="ARBA00022475"/>
    </source>
</evidence>
<keyword evidence="7 10" id="KW-0472">Membrane</keyword>
<evidence type="ECO:0000313" key="12">
    <source>
        <dbReference type="Proteomes" id="UP000095401"/>
    </source>
</evidence>
<evidence type="ECO:0000256" key="3">
    <source>
        <dbReference type="ARBA" id="ARBA00022679"/>
    </source>
</evidence>
<evidence type="ECO:0000256" key="5">
    <source>
        <dbReference type="ARBA" id="ARBA00022989"/>
    </source>
</evidence>
<organism evidence="11 12">
    <name type="scientific">Acidihalobacter yilgarnensis</name>
    <dbReference type="NCBI Taxonomy" id="2819280"/>
    <lineage>
        <taxon>Bacteria</taxon>
        <taxon>Pseudomonadati</taxon>
        <taxon>Pseudomonadota</taxon>
        <taxon>Gammaproteobacteria</taxon>
        <taxon>Chromatiales</taxon>
        <taxon>Ectothiorhodospiraceae</taxon>
        <taxon>Acidihalobacter</taxon>
    </lineage>
</organism>
<keyword evidence="2 10" id="KW-0444">Lipid biosynthesis</keyword>
<dbReference type="NCBIfam" id="TIGR00023">
    <property type="entry name" value="glycerol-3-phosphate 1-O-acyltransferase PlsY"/>
    <property type="match status" value="1"/>
</dbReference>
<evidence type="ECO:0000256" key="9">
    <source>
        <dbReference type="ARBA" id="ARBA00023264"/>
    </source>
</evidence>
<dbReference type="EMBL" id="CP017415">
    <property type="protein sequence ID" value="AOU96776.1"/>
    <property type="molecule type" value="Genomic_DNA"/>
</dbReference>
<proteinExistence type="inferred from homology"/>
<evidence type="ECO:0000256" key="8">
    <source>
        <dbReference type="ARBA" id="ARBA00023209"/>
    </source>
</evidence>
<keyword evidence="8 10" id="KW-0594">Phospholipid biosynthesis</keyword>
<protein>
    <recommendedName>
        <fullName evidence="10">Glycerol-3-phosphate acyltransferase</fullName>
    </recommendedName>
    <alternativeName>
        <fullName evidence="10">Acyl-PO4 G3P acyltransferase</fullName>
    </alternativeName>
    <alternativeName>
        <fullName evidence="10">Acyl-phosphate--glycerol-3-phosphate acyltransferase</fullName>
    </alternativeName>
    <alternativeName>
        <fullName evidence="10">G3P acyltransferase</fullName>
        <shortName evidence="10">GPAT</shortName>
        <ecNumber evidence="10">2.3.1.275</ecNumber>
    </alternativeName>
    <alternativeName>
        <fullName evidence="10">Lysophosphatidic acid synthase</fullName>
        <shortName evidence="10">LPA synthase</shortName>
    </alternativeName>
</protein>
<dbReference type="SMART" id="SM01207">
    <property type="entry name" value="G3P_acyltransf"/>
    <property type="match status" value="1"/>
</dbReference>
<keyword evidence="6 10" id="KW-0443">Lipid metabolism</keyword>
<comment type="subunit">
    <text evidence="10">Probably interacts with PlsX.</text>
</comment>
<evidence type="ECO:0000313" key="11">
    <source>
        <dbReference type="EMBL" id="AOU96776.1"/>
    </source>
</evidence>
<keyword evidence="3 10" id="KW-0808">Transferase</keyword>
<comment type="similarity">
    <text evidence="10">Belongs to the PlsY family.</text>
</comment>
<keyword evidence="12" id="KW-1185">Reference proteome</keyword>
<comment type="function">
    <text evidence="10">Catalyzes the transfer of an acyl group from acyl-phosphate (acyl-PO(4)) to glycerol-3-phosphate (G3P) to form lysophosphatidic acid (LPA). This enzyme utilizes acyl-phosphate as fatty acyl donor, but not acyl-CoA or acyl-ACP.</text>
</comment>
<gene>
    <name evidence="10" type="primary">plsY</name>
    <name evidence="11" type="ORF">BI364_01000</name>
</gene>
<evidence type="ECO:0000256" key="6">
    <source>
        <dbReference type="ARBA" id="ARBA00023098"/>
    </source>
</evidence>
<comment type="subcellular location">
    <subcellularLocation>
        <location evidence="10">Cell membrane</location>
        <topology evidence="10">Multi-pass membrane protein</topology>
    </subcellularLocation>
</comment>
<comment type="caution">
    <text evidence="10">Lacks conserved residue(s) required for the propagation of feature annotation.</text>
</comment>
<dbReference type="InterPro" id="IPR003811">
    <property type="entry name" value="G3P_acylTferase_PlsY"/>
</dbReference>
<evidence type="ECO:0000256" key="2">
    <source>
        <dbReference type="ARBA" id="ARBA00022516"/>
    </source>
</evidence>
<keyword evidence="11" id="KW-0012">Acyltransferase</keyword>
<dbReference type="UniPathway" id="UPA00085"/>
<keyword evidence="9 10" id="KW-1208">Phospholipid metabolism</keyword>
<sequence>MPYDVLLIIAGYLLGSLSTAILTCRLMGLPDPRGVGSGNPGATNVLRAGGKGAAIITLAGDLFKGTLPVLAALMLHRGETAAGLVGLAAFLGHLYPVYFGFKGGKGVATALGVVFGLNPLAGIAVSATWLGMALVSRISSLSALTAFLLAPAYLYLLTHSASISLTMMLMSALIFWRHRRNIRNLTIGAEPRIGRKAGG</sequence>
<name>A0A1D8IJY9_9GAMM</name>
<dbReference type="PANTHER" id="PTHR30309">
    <property type="entry name" value="INNER MEMBRANE PROTEIN YGIH"/>
    <property type="match status" value="1"/>
</dbReference>
<evidence type="ECO:0000256" key="7">
    <source>
        <dbReference type="ARBA" id="ARBA00023136"/>
    </source>
</evidence>
<evidence type="ECO:0000256" key="10">
    <source>
        <dbReference type="HAMAP-Rule" id="MF_01043"/>
    </source>
</evidence>
<accession>A0A1D8IJY9</accession>
<dbReference type="KEGG" id="aprs:BI364_01000"/>
<evidence type="ECO:0000256" key="4">
    <source>
        <dbReference type="ARBA" id="ARBA00022692"/>
    </source>
</evidence>
<dbReference type="PANTHER" id="PTHR30309:SF0">
    <property type="entry name" value="GLYCEROL-3-PHOSPHATE ACYLTRANSFERASE-RELATED"/>
    <property type="match status" value="1"/>
</dbReference>
<dbReference type="GO" id="GO:0005886">
    <property type="term" value="C:plasma membrane"/>
    <property type="evidence" value="ECO:0007669"/>
    <property type="project" value="UniProtKB-SubCell"/>
</dbReference>
<keyword evidence="1 10" id="KW-1003">Cell membrane</keyword>
<dbReference type="GO" id="GO:0043772">
    <property type="term" value="F:acyl-phosphate glycerol-3-phosphate acyltransferase activity"/>
    <property type="evidence" value="ECO:0007669"/>
    <property type="project" value="UniProtKB-UniRule"/>
</dbReference>
<dbReference type="Pfam" id="PF02660">
    <property type="entry name" value="G3P_acyltransf"/>
    <property type="match status" value="1"/>
</dbReference>
<comment type="catalytic activity">
    <reaction evidence="10">
        <text>an acyl phosphate + sn-glycerol 3-phosphate = a 1-acyl-sn-glycero-3-phosphate + phosphate</text>
        <dbReference type="Rhea" id="RHEA:34075"/>
        <dbReference type="ChEBI" id="CHEBI:43474"/>
        <dbReference type="ChEBI" id="CHEBI:57597"/>
        <dbReference type="ChEBI" id="CHEBI:57970"/>
        <dbReference type="ChEBI" id="CHEBI:59918"/>
        <dbReference type="EC" id="2.3.1.275"/>
    </reaction>
</comment>
<feature type="transmembrane region" description="Helical" evidence="10">
    <location>
        <begin position="152"/>
        <end position="176"/>
    </location>
</feature>
<dbReference type="GO" id="GO:0008654">
    <property type="term" value="P:phospholipid biosynthetic process"/>
    <property type="evidence" value="ECO:0007669"/>
    <property type="project" value="UniProtKB-UniRule"/>
</dbReference>
<dbReference type="AlphaFoldDB" id="A0A1D8IJY9"/>
<dbReference type="EC" id="2.3.1.275" evidence="10"/>